<protein>
    <submittedName>
        <fullName evidence="2">Uncharacterized protein</fullName>
    </submittedName>
</protein>
<accession>J7F8Y4</accession>
<evidence type="ECO:0000313" key="3">
    <source>
        <dbReference type="Proteomes" id="UP000003754"/>
    </source>
</evidence>
<dbReference type="RefSeq" id="YP_007006513.1">
    <property type="nucleotide sequence ID" value="NC_019519.1"/>
</dbReference>
<dbReference type="Proteomes" id="UP000003754">
    <property type="component" value="Segment"/>
</dbReference>
<dbReference type="EMBL" id="JQ312117">
    <property type="protein sequence ID" value="AFH19755.1"/>
    <property type="molecule type" value="Genomic_DNA"/>
</dbReference>
<gene>
    <name evidence="2" type="ORF">7-7-1_00057</name>
</gene>
<evidence type="ECO:0000256" key="1">
    <source>
        <dbReference type="SAM" id="MobiDB-lite"/>
    </source>
</evidence>
<evidence type="ECO:0000313" key="2">
    <source>
        <dbReference type="EMBL" id="AFH19755.1"/>
    </source>
</evidence>
<dbReference type="GeneID" id="14012010"/>
<keyword evidence="3" id="KW-1185">Reference proteome</keyword>
<dbReference type="Gene3D" id="1.10.10.620">
    <property type="entry name" value="ribosome modulation factor like domain"/>
    <property type="match status" value="1"/>
</dbReference>
<reference evidence="2 3" key="1">
    <citation type="submission" date="2011-12" db="EMBL/GenBank/DDBJ databases">
        <title>The genome sequence of the flagella-specific Agrobacterium bacteriophage 7-7-1.</title>
        <authorList>
            <person name="Schmitt R."/>
            <person name="Van den Bossche A."/>
            <person name="Lavigne R."/>
            <person name="Kropinski A.M."/>
        </authorList>
    </citation>
    <scope>NUCLEOTIDE SEQUENCE [LARGE SCALE GENOMIC DNA]</scope>
</reference>
<organism evidence="2 3">
    <name type="scientific">Agrobacterium phage 7-7-1</name>
    <dbReference type="NCBI Taxonomy" id="1161931"/>
    <lineage>
        <taxon>Viruses</taxon>
        <taxon>Duplodnaviria</taxon>
        <taxon>Heunggongvirae</taxon>
        <taxon>Uroviricota</taxon>
        <taxon>Caudoviricetes</taxon>
        <taxon>Schmittlotzvirus</taxon>
        <taxon>Schmittlotzvirus sv771</taxon>
    </lineage>
</organism>
<dbReference type="KEGG" id="vg:14012010"/>
<sequence>MDYATARGIVDSWWLDPSLDDRKMKRAERVVMPRMNLFCAYNFGFKAALQERPRTANPFPPGRRRDQWEQGFNDGVAL</sequence>
<dbReference type="InterPro" id="IPR023200">
    <property type="entry name" value="RMF_sf"/>
</dbReference>
<proteinExistence type="predicted"/>
<name>J7F8Y4_9CAUD</name>
<feature type="region of interest" description="Disordered" evidence="1">
    <location>
        <begin position="54"/>
        <end position="78"/>
    </location>
</feature>